<dbReference type="SMART" id="SM00671">
    <property type="entry name" value="SEL1"/>
    <property type="match status" value="10"/>
</dbReference>
<evidence type="ECO:0000256" key="3">
    <source>
        <dbReference type="SAM" id="Phobius"/>
    </source>
</evidence>
<dbReference type="AlphaFoldDB" id="A0A6A5BMY5"/>
<dbReference type="PANTHER" id="PTHR11102:SF147">
    <property type="entry name" value="SEL1L ADAPTOR SUBUNIT OF ERAD E3 UBIQUITIN LIGASE"/>
    <property type="match status" value="1"/>
</dbReference>
<dbReference type="InterPro" id="IPR006597">
    <property type="entry name" value="Sel1-like"/>
</dbReference>
<evidence type="ECO:0000313" key="5">
    <source>
        <dbReference type="Proteomes" id="UP000444721"/>
    </source>
</evidence>
<organism evidence="4 5">
    <name type="scientific">Naegleria fowleri</name>
    <name type="common">Brain eating amoeba</name>
    <dbReference type="NCBI Taxonomy" id="5763"/>
    <lineage>
        <taxon>Eukaryota</taxon>
        <taxon>Discoba</taxon>
        <taxon>Heterolobosea</taxon>
        <taxon>Tetramitia</taxon>
        <taxon>Eutetramitia</taxon>
        <taxon>Vahlkampfiidae</taxon>
        <taxon>Naegleria</taxon>
    </lineage>
</organism>
<dbReference type="Pfam" id="PF08238">
    <property type="entry name" value="Sel1"/>
    <property type="match status" value="10"/>
</dbReference>
<protein>
    <submittedName>
        <fullName evidence="4">Uncharacterized protein</fullName>
    </submittedName>
</protein>
<dbReference type="OrthoDB" id="27934at2759"/>
<dbReference type="SUPFAM" id="SSF81901">
    <property type="entry name" value="HCP-like"/>
    <property type="match status" value="3"/>
</dbReference>
<keyword evidence="5" id="KW-1185">Reference proteome</keyword>
<dbReference type="InterPro" id="IPR050767">
    <property type="entry name" value="Sel1_AlgK"/>
</dbReference>
<dbReference type="VEuPathDB" id="AmoebaDB:NfTy_066080"/>
<dbReference type="GO" id="GO:0005789">
    <property type="term" value="C:endoplasmic reticulum membrane"/>
    <property type="evidence" value="ECO:0007669"/>
    <property type="project" value="TreeGrafter"/>
</dbReference>
<dbReference type="VEuPathDB" id="AmoebaDB:FDP41_005418"/>
<comment type="caution">
    <text evidence="4">The sequence shown here is derived from an EMBL/GenBank/DDBJ whole genome shotgun (WGS) entry which is preliminary data.</text>
</comment>
<feature type="region of interest" description="Disordered" evidence="2">
    <location>
        <begin position="112"/>
        <end position="134"/>
    </location>
</feature>
<proteinExistence type="inferred from homology"/>
<sequence>MSTSFSSPSACPNSTITTRLRRTPTSRNITTTLLFISILIIVFFIVQSHQNVVEKTKKSQDSEQVEEESIKKEPKVIILNANDDENALDDIPEDLRDRLKLVLGQIKNQFGQSKDDQSATTSKSAASNVETKPATTSKATFDEINFNFVAEDYNTISYDEITKPLDYSSFLEPNELVPYKRKQEVRITYRRKLMSKRIDAEKKKSGQEPTNNEESLTSKLLEAKSILNPDLERYNKEEVAKAIHIYENVLTEDKSNAVAMYNLATVYKTDKFGFRNFTKSKMYYVLSAALGNSMAQFETALLYSNNLITEKDISNVKQLLIDLYGQPAEMKKKYSIIFNNLPQKLDNTESIALLYLFYSSLDGTTGANIALGYRHLFGHGVPKSCKTAAFYYVKAAEDVAAEFEDSKMPLIDHVRLNDEIAIHNKQSQEDIMDYYQYSASKGSSSSMLVVGYANLYGIRGVEQNVEAARRLFEQAAEAGEYEAYGALGNMFWKGDGVIRNNETAYKYFKKGADKKDPSSLNGLGKMYLEGAIDQEGNVIIEQDYEKAAGYFNKSAALGNSEAHYNIGILFMEGKGVRRSYKQAFQHFAIAAQHGQVLAKYQLGNMHLYGLGTNPNCDVAVKFYKSVVEKASWTSVMETAFENYVNGEDQHTALLLYMQAAELGIEVGQANLAFMYDRGYGLEEIIKDLTEEKQELLKFKGAIKWHQHAAEQGNVDAYVKVGDYYYYGSSALTSSSSAENLEQSYEKSLYFYRRAKDLNNAQAMFNLGYMHEHGKGLPQDFHLAKRHYDMAAEADPVAYVPVLMALGKLYVHWGFSLAKDYISNLFTINGQDDSSLDDDDDYPASFSELFKGWIASYEDYLFALLIGGFLLLIFVRYIVTIQAQTPTRRGVRTATQANDQHQVEEGAEEQHHHHHE</sequence>
<feature type="region of interest" description="Disordered" evidence="2">
    <location>
        <begin position="888"/>
        <end position="915"/>
    </location>
</feature>
<dbReference type="GeneID" id="68112636"/>
<keyword evidence="3" id="KW-0812">Transmembrane</keyword>
<dbReference type="VEuPathDB" id="AmoebaDB:NF0014790"/>
<dbReference type="Proteomes" id="UP000444721">
    <property type="component" value="Unassembled WGS sequence"/>
</dbReference>
<dbReference type="InterPro" id="IPR011990">
    <property type="entry name" value="TPR-like_helical_dom_sf"/>
</dbReference>
<dbReference type="Gene3D" id="1.25.40.10">
    <property type="entry name" value="Tetratricopeptide repeat domain"/>
    <property type="match status" value="4"/>
</dbReference>
<gene>
    <name evidence="4" type="ORF">FDP41_005418</name>
</gene>
<name>A0A6A5BMY5_NAEFO</name>
<dbReference type="PANTHER" id="PTHR11102">
    <property type="entry name" value="SEL-1-LIKE PROTEIN"/>
    <property type="match status" value="1"/>
</dbReference>
<dbReference type="GO" id="GO:0036503">
    <property type="term" value="P:ERAD pathway"/>
    <property type="evidence" value="ECO:0007669"/>
    <property type="project" value="TreeGrafter"/>
</dbReference>
<feature type="compositionally biased region" description="Polar residues" evidence="2">
    <location>
        <begin position="888"/>
        <end position="898"/>
    </location>
</feature>
<accession>A0A6A5BMY5</accession>
<comment type="similarity">
    <text evidence="1">Belongs to the sel-1 family.</text>
</comment>
<evidence type="ECO:0000256" key="2">
    <source>
        <dbReference type="SAM" id="MobiDB-lite"/>
    </source>
</evidence>
<reference evidence="4 5" key="1">
    <citation type="journal article" date="2019" name="Sci. Rep.">
        <title>Nanopore sequencing improves the draft genome of the human pathogenic amoeba Naegleria fowleri.</title>
        <authorList>
            <person name="Liechti N."/>
            <person name="Schurch N."/>
            <person name="Bruggmann R."/>
            <person name="Wittwer M."/>
        </authorList>
    </citation>
    <scope>NUCLEOTIDE SEQUENCE [LARGE SCALE GENOMIC DNA]</scope>
    <source>
        <strain evidence="4 5">ATCC 30894</strain>
    </source>
</reference>
<feature type="transmembrane region" description="Helical" evidence="3">
    <location>
        <begin position="859"/>
        <end position="878"/>
    </location>
</feature>
<feature type="compositionally biased region" description="Basic and acidic residues" evidence="2">
    <location>
        <begin position="900"/>
        <end position="915"/>
    </location>
</feature>
<dbReference type="RefSeq" id="XP_044560137.1">
    <property type="nucleotide sequence ID" value="XM_044708940.1"/>
</dbReference>
<feature type="transmembrane region" description="Helical" evidence="3">
    <location>
        <begin position="29"/>
        <end position="46"/>
    </location>
</feature>
<evidence type="ECO:0000313" key="4">
    <source>
        <dbReference type="EMBL" id="KAF0975424.1"/>
    </source>
</evidence>
<keyword evidence="3" id="KW-1133">Transmembrane helix</keyword>
<keyword evidence="3" id="KW-0472">Membrane</keyword>
<evidence type="ECO:0000256" key="1">
    <source>
        <dbReference type="ARBA" id="ARBA00038101"/>
    </source>
</evidence>
<dbReference type="EMBL" id="VFQX01000044">
    <property type="protein sequence ID" value="KAF0975424.1"/>
    <property type="molecule type" value="Genomic_DNA"/>
</dbReference>